<feature type="transmembrane region" description="Helical" evidence="1">
    <location>
        <begin position="477"/>
        <end position="503"/>
    </location>
</feature>
<accession>A0ABW9RSA1</accession>
<proteinExistence type="predicted"/>
<feature type="transmembrane region" description="Helical" evidence="1">
    <location>
        <begin position="442"/>
        <end position="465"/>
    </location>
</feature>
<dbReference type="Gene3D" id="1.10.390.10">
    <property type="entry name" value="Neutral Protease Domain 2"/>
    <property type="match status" value="1"/>
</dbReference>
<dbReference type="InterPro" id="IPR027268">
    <property type="entry name" value="Peptidase_M4/M1_CTD_sf"/>
</dbReference>
<evidence type="ECO:0000313" key="3">
    <source>
        <dbReference type="EMBL" id="MTI26863.1"/>
    </source>
</evidence>
<dbReference type="Pfam" id="PF01433">
    <property type="entry name" value="Peptidase_M1"/>
    <property type="match status" value="1"/>
</dbReference>
<feature type="domain" description="Peptidase M1 membrane alanine aminopeptidase" evidence="2">
    <location>
        <begin position="875"/>
        <end position="1055"/>
    </location>
</feature>
<feature type="transmembrane region" description="Helical" evidence="1">
    <location>
        <begin position="98"/>
        <end position="123"/>
    </location>
</feature>
<sequence length="1206" mass="138928">MLYEIFRFEIQYRSRRPDTYIYFFILFFFSVIAVDFLFEGELHPLHRNAPLIIARTMGIVSALFMMVVSMIMGVAVLRDFDHQMESLIFVNPITKKDYLLGRFLGSFVVLVLIFSGLPLGMIVGDIMPWHKANELSAFELWHYLQPFLYLVLPTLFFGGALFFISGALSRKLIVVYTQGFFFLMAYLVAMNLAVKNDDLFVTALIEPFTFQTIRIVTAFWTMAERNSMMVPMDDVLLYNRLLWCAIGVGALIIGYYAFNFQVVRDKASKKRRQRAGRGAGTPLASNTLKEIPAVTVRAGIRADLIQLLHHALFNFRFIVKSIPFWAIVLCGMCILIITPFNLGTVYGVDSYPTTDILVGELMENTILFFLAIILFYSGELVWQERDARANGIYDALPVSDTVNLTGKFIGLILSYVVLIVAMILAGIGYQTFSGYYHYELDVYFIGFFGEIFPFLFFLTIVSFFFQVLVNHKFLAHLIVVAFVFASSIMLQVTGFNHGLYTFAAGDLGRYSAMNGYGHFLEPYLWFKLYWLAFSTLLFIVAIILSVRGTETRLLKRWKLSRPRLTRPLLQVSGVSVIVFLLTGGFIFYNTNILNSYLPEPAQNALRADYERTLKRYKNMPQPKIVDVNLHIDLFPYERDYTIEGYYVLANRHNQAINEIHIQKLPNGQVALEYLDMEGGATLNNKYEPFSYYIYELNHPLHPGDSLKMAFRQTFTTTGFTENSDTHVVYNGTFFDNSHLPTLGYNEDIELDDDHVRRELGLAPKVRSAKIDDPIAVLDGKAGGDGEEINFEMVIRTDTSQTAIVPGYLKKEWKEGSRRYFHYKMDKSMSNFYSVVSARYEVLKDYWVPSNDALGDKVDLEIYYHKGHEYNLERMMDGMKKSLDYYSKHFGPYQYRQLRILESTLYKNRAQSFPNTIPFSEGMGFILDINDQEDIDMAFYVTAHEVAHQWWGHQVNPANVQGMAMLSETLSQYAALMVFRETFPEAQVEQLLKLQRESYLKGRSRERSREMPLALVESGQDYIHYGKGLINMHTLMDYISEDSVNNALRRFLTDWNGFQKPLPRYPTTRDLLGCFRRVTPDSLQYVIKDLFERITIYKLKTNEATYERTNAGQYHVKLSLEAQKYSTDSLGNESALAISDWIDIGIYAGEELIYQKKHFITGEHTELEITVNQKPTRAGIDPLHKLIDRKPEDNLHQVTLLQQPDNP</sequence>
<dbReference type="InterPro" id="IPR014782">
    <property type="entry name" value="Peptidase_M1_dom"/>
</dbReference>
<feature type="transmembrane region" description="Helical" evidence="1">
    <location>
        <begin position="143"/>
        <end position="164"/>
    </location>
</feature>
<feature type="transmembrane region" description="Helical" evidence="1">
    <location>
        <begin position="324"/>
        <end position="346"/>
    </location>
</feature>
<gene>
    <name evidence="3" type="ORF">E1163_18045</name>
</gene>
<evidence type="ECO:0000259" key="2">
    <source>
        <dbReference type="Pfam" id="PF01433"/>
    </source>
</evidence>
<organism evidence="3 4">
    <name type="scientific">Fulvivirga kasyanovii</name>
    <dbReference type="NCBI Taxonomy" id="396812"/>
    <lineage>
        <taxon>Bacteria</taxon>
        <taxon>Pseudomonadati</taxon>
        <taxon>Bacteroidota</taxon>
        <taxon>Cytophagia</taxon>
        <taxon>Cytophagales</taxon>
        <taxon>Fulvivirgaceae</taxon>
        <taxon>Fulvivirga</taxon>
    </lineage>
</organism>
<name>A0ABW9RSA1_9BACT</name>
<keyword evidence="1" id="KW-0472">Membrane</keyword>
<keyword evidence="1" id="KW-0812">Transmembrane</keyword>
<dbReference type="SUPFAM" id="SSF55486">
    <property type="entry name" value="Metalloproteases ('zincins'), catalytic domain"/>
    <property type="match status" value="1"/>
</dbReference>
<reference evidence="3 4" key="1">
    <citation type="submission" date="2019-02" db="EMBL/GenBank/DDBJ databases">
        <authorList>
            <person name="Goldberg S.R."/>
            <person name="Haltli B.A."/>
            <person name="Correa H."/>
            <person name="Russell K.G."/>
        </authorList>
    </citation>
    <scope>NUCLEOTIDE SEQUENCE [LARGE SCALE GENOMIC DNA]</scope>
    <source>
        <strain evidence="3 4">JCM 16186</strain>
    </source>
</reference>
<feature type="transmembrane region" description="Helical" evidence="1">
    <location>
        <begin position="58"/>
        <end position="77"/>
    </location>
</feature>
<feature type="transmembrane region" description="Helical" evidence="1">
    <location>
        <begin position="567"/>
        <end position="588"/>
    </location>
</feature>
<protein>
    <submittedName>
        <fullName evidence="3">Peptidase M1</fullName>
    </submittedName>
</protein>
<dbReference type="RefSeq" id="WP_155173872.1">
    <property type="nucleotide sequence ID" value="NZ_BAAAFL010000004.1"/>
</dbReference>
<feature type="transmembrane region" description="Helical" evidence="1">
    <location>
        <begin position="20"/>
        <end position="38"/>
    </location>
</feature>
<keyword evidence="1" id="KW-1133">Transmembrane helix</keyword>
<feature type="transmembrane region" description="Helical" evidence="1">
    <location>
        <begin position="523"/>
        <end position="546"/>
    </location>
</feature>
<dbReference type="EMBL" id="SMLW01000602">
    <property type="protein sequence ID" value="MTI26863.1"/>
    <property type="molecule type" value="Genomic_DNA"/>
</dbReference>
<feature type="transmembrane region" description="Helical" evidence="1">
    <location>
        <begin position="366"/>
        <end position="382"/>
    </location>
</feature>
<feature type="transmembrane region" description="Helical" evidence="1">
    <location>
        <begin position="173"/>
        <end position="194"/>
    </location>
</feature>
<dbReference type="Proteomes" id="UP000798808">
    <property type="component" value="Unassembled WGS sequence"/>
</dbReference>
<feature type="transmembrane region" description="Helical" evidence="1">
    <location>
        <begin position="240"/>
        <end position="263"/>
    </location>
</feature>
<evidence type="ECO:0000313" key="4">
    <source>
        <dbReference type="Proteomes" id="UP000798808"/>
    </source>
</evidence>
<comment type="caution">
    <text evidence="3">The sequence shown here is derived from an EMBL/GenBank/DDBJ whole genome shotgun (WGS) entry which is preliminary data.</text>
</comment>
<keyword evidence="4" id="KW-1185">Reference proteome</keyword>
<evidence type="ECO:0000256" key="1">
    <source>
        <dbReference type="SAM" id="Phobius"/>
    </source>
</evidence>
<feature type="transmembrane region" description="Helical" evidence="1">
    <location>
        <begin position="408"/>
        <end position="430"/>
    </location>
</feature>